<accession>A0A0C2WA12</accession>
<reference evidence="1 2" key="1">
    <citation type="submission" date="2014-04" db="EMBL/GenBank/DDBJ databases">
        <authorList>
            <consortium name="DOE Joint Genome Institute"/>
            <person name="Kuo A."/>
            <person name="Zuccaro A."/>
            <person name="Kohler A."/>
            <person name="Nagy L.G."/>
            <person name="Floudas D."/>
            <person name="Copeland A."/>
            <person name="Barry K.W."/>
            <person name="Cichocki N."/>
            <person name="Veneault-Fourrey C."/>
            <person name="LaButti K."/>
            <person name="Lindquist E.A."/>
            <person name="Lipzen A."/>
            <person name="Lundell T."/>
            <person name="Morin E."/>
            <person name="Murat C."/>
            <person name="Sun H."/>
            <person name="Tunlid A."/>
            <person name="Henrissat B."/>
            <person name="Grigoriev I.V."/>
            <person name="Hibbett D.S."/>
            <person name="Martin F."/>
            <person name="Nordberg H.P."/>
            <person name="Cantor M.N."/>
            <person name="Hua S.X."/>
        </authorList>
    </citation>
    <scope>NUCLEOTIDE SEQUENCE [LARGE SCALE GENOMIC DNA]</scope>
    <source>
        <strain evidence="1 2">MAFF 305830</strain>
    </source>
</reference>
<dbReference type="Proteomes" id="UP000054097">
    <property type="component" value="Unassembled WGS sequence"/>
</dbReference>
<reference evidence="2" key="2">
    <citation type="submission" date="2015-01" db="EMBL/GenBank/DDBJ databases">
        <title>Evolutionary Origins and Diversification of the Mycorrhizal Mutualists.</title>
        <authorList>
            <consortium name="DOE Joint Genome Institute"/>
            <consortium name="Mycorrhizal Genomics Consortium"/>
            <person name="Kohler A."/>
            <person name="Kuo A."/>
            <person name="Nagy L.G."/>
            <person name="Floudas D."/>
            <person name="Copeland A."/>
            <person name="Barry K.W."/>
            <person name="Cichocki N."/>
            <person name="Veneault-Fourrey C."/>
            <person name="LaButti K."/>
            <person name="Lindquist E.A."/>
            <person name="Lipzen A."/>
            <person name="Lundell T."/>
            <person name="Morin E."/>
            <person name="Murat C."/>
            <person name="Riley R."/>
            <person name="Ohm R."/>
            <person name="Sun H."/>
            <person name="Tunlid A."/>
            <person name="Henrissat B."/>
            <person name="Grigoriev I.V."/>
            <person name="Hibbett D.S."/>
            <person name="Martin F."/>
        </authorList>
    </citation>
    <scope>NUCLEOTIDE SEQUENCE [LARGE SCALE GENOMIC DNA]</scope>
    <source>
        <strain evidence="2">MAFF 305830</strain>
    </source>
</reference>
<protein>
    <submittedName>
        <fullName evidence="1">Uncharacterized protein</fullName>
    </submittedName>
</protein>
<dbReference type="AlphaFoldDB" id="A0A0C2WA12"/>
<evidence type="ECO:0000313" key="1">
    <source>
        <dbReference type="EMBL" id="KIM23268.1"/>
    </source>
</evidence>
<dbReference type="EMBL" id="KN824340">
    <property type="protein sequence ID" value="KIM23268.1"/>
    <property type="molecule type" value="Genomic_DNA"/>
</dbReference>
<name>A0A0C2WA12_SERVB</name>
<organism evidence="1 2">
    <name type="scientific">Serendipita vermifera MAFF 305830</name>
    <dbReference type="NCBI Taxonomy" id="933852"/>
    <lineage>
        <taxon>Eukaryota</taxon>
        <taxon>Fungi</taxon>
        <taxon>Dikarya</taxon>
        <taxon>Basidiomycota</taxon>
        <taxon>Agaricomycotina</taxon>
        <taxon>Agaricomycetes</taxon>
        <taxon>Sebacinales</taxon>
        <taxon>Serendipitaceae</taxon>
        <taxon>Serendipita</taxon>
    </lineage>
</organism>
<dbReference type="HOGENOM" id="CLU_2623539_0_0_1"/>
<evidence type="ECO:0000313" key="2">
    <source>
        <dbReference type="Proteomes" id="UP000054097"/>
    </source>
</evidence>
<proteinExistence type="predicted"/>
<keyword evidence="2" id="KW-1185">Reference proteome</keyword>
<sequence>MPSNSDAPMTTPMKRACLLRLYYRIWLISIDHCLPLAIPVRITINTRGCRSPWGPYSACCLKAAHPLSELLLFFQFLF</sequence>
<gene>
    <name evidence="1" type="ORF">M408DRAFT_332457</name>
</gene>